<keyword evidence="2" id="KW-1185">Reference proteome</keyword>
<evidence type="ECO:0000313" key="2">
    <source>
        <dbReference type="Proteomes" id="UP000268094"/>
    </source>
</evidence>
<gene>
    <name evidence="1" type="ORF">D7V88_38475</name>
</gene>
<organism evidence="1 2">
    <name type="scientific">Corallococcus terminator</name>
    <dbReference type="NCBI Taxonomy" id="2316733"/>
    <lineage>
        <taxon>Bacteria</taxon>
        <taxon>Pseudomonadati</taxon>
        <taxon>Myxococcota</taxon>
        <taxon>Myxococcia</taxon>
        <taxon>Myxococcales</taxon>
        <taxon>Cystobacterineae</taxon>
        <taxon>Myxococcaceae</taxon>
        <taxon>Corallococcus</taxon>
    </lineage>
</organism>
<evidence type="ECO:0000313" key="1">
    <source>
        <dbReference type="EMBL" id="RKG72212.1"/>
    </source>
</evidence>
<dbReference type="OrthoDB" id="5508873at2"/>
<reference evidence="2" key="1">
    <citation type="submission" date="2018-09" db="EMBL/GenBank/DDBJ databases">
        <authorList>
            <person name="Livingstone P.G."/>
            <person name="Whitworth D.E."/>
        </authorList>
    </citation>
    <scope>NUCLEOTIDE SEQUENCE [LARGE SCALE GENOMIC DNA]</scope>
    <source>
        <strain evidence="2">CA054A</strain>
    </source>
</reference>
<proteinExistence type="predicted"/>
<dbReference type="Proteomes" id="UP000268094">
    <property type="component" value="Unassembled WGS sequence"/>
</dbReference>
<sequence length="373" mass="39694">MQGDKATCRQPVGRPARASACLKAGWVLLAVLGVSGASPARAEAADSSLTVEASAGRGYGLWSLLGDVGVGEATFLTLGYTGVRPEAGTAATHQLSVGVDHLAGEHWLLSGVVSLGLNKGSNTALTQELPRLDIPGLTARTGYGSQGVQLAAGYDSAGFARVEYGLDAGVGLHRYPLRRQLLTVSDGATTVRYAQEDLLWVARPTLGARLVWDGRWELGLRGGFSLYSEDPLTAGQFTEAEWTALESQLEGRAAARRVLAGLRKRQLRDLGAAVTRRMADVNAGTGFPSAPARFDLKPSLTWRLNPTVRGQLSYAFTRYVPTQGVAHVLASRWTVRLGDPVRLWASVALQRDVPEDLPAEVSGLLTLGGEYTF</sequence>
<dbReference type="EMBL" id="RAVZ01000481">
    <property type="protein sequence ID" value="RKG72212.1"/>
    <property type="molecule type" value="Genomic_DNA"/>
</dbReference>
<name>A0A3A8HLE0_9BACT</name>
<accession>A0A3A8HLE0</accession>
<dbReference type="AlphaFoldDB" id="A0A3A8HLE0"/>
<comment type="caution">
    <text evidence="1">The sequence shown here is derived from an EMBL/GenBank/DDBJ whole genome shotgun (WGS) entry which is preliminary data.</text>
</comment>
<dbReference type="RefSeq" id="WP_120545508.1">
    <property type="nucleotide sequence ID" value="NZ_RAVZ01000481.1"/>
</dbReference>
<protein>
    <submittedName>
        <fullName evidence="1">Uncharacterized protein</fullName>
    </submittedName>
</protein>